<dbReference type="Proteomes" id="UP000683000">
    <property type="component" value="Unassembled WGS sequence"/>
</dbReference>
<dbReference type="GO" id="GO:0004851">
    <property type="term" value="F:uroporphyrin-III C-methyltransferase activity"/>
    <property type="evidence" value="ECO:0007669"/>
    <property type="project" value="TreeGrafter"/>
</dbReference>
<dbReference type="PANTHER" id="PTHR45790:SF6">
    <property type="entry name" value="UROPORPHYRINOGEN-III C-METHYLTRANSFERASE"/>
    <property type="match status" value="1"/>
</dbReference>
<dbReference type="SUPFAM" id="SSF53790">
    <property type="entry name" value="Tetrapyrrole methylase"/>
    <property type="match status" value="1"/>
</dbReference>
<keyword evidence="4 13" id="KW-0808">Transferase</keyword>
<evidence type="ECO:0000259" key="11">
    <source>
        <dbReference type="Pfam" id="PF00590"/>
    </source>
</evidence>
<organism evidence="13 14">
    <name type="scientific">Boletus reticuloceps</name>
    <dbReference type="NCBI Taxonomy" id="495285"/>
    <lineage>
        <taxon>Eukaryota</taxon>
        <taxon>Fungi</taxon>
        <taxon>Dikarya</taxon>
        <taxon>Basidiomycota</taxon>
        <taxon>Agaricomycotina</taxon>
        <taxon>Agaricomycetes</taxon>
        <taxon>Agaricomycetidae</taxon>
        <taxon>Boletales</taxon>
        <taxon>Boletineae</taxon>
        <taxon>Boletaceae</taxon>
        <taxon>Boletoideae</taxon>
        <taxon>Boletus</taxon>
    </lineage>
</organism>
<keyword evidence="5" id="KW-0949">S-adenosyl-L-methionine</keyword>
<dbReference type="Gene3D" id="3.40.1010.10">
    <property type="entry name" value="Cobalt-precorrin-4 Transmethylase, Domain 1"/>
    <property type="match status" value="1"/>
</dbReference>
<keyword evidence="8" id="KW-0627">Porphyrin biosynthesis</keyword>
<dbReference type="InterPro" id="IPR014776">
    <property type="entry name" value="4pyrrole_Mease_sub2"/>
</dbReference>
<dbReference type="InterPro" id="IPR035996">
    <property type="entry name" value="4pyrrol_Methylase_sf"/>
</dbReference>
<dbReference type="Gene3D" id="3.40.50.720">
    <property type="entry name" value="NAD(P)-binding Rossmann-like Domain"/>
    <property type="match status" value="1"/>
</dbReference>
<dbReference type="GO" id="GO:0032259">
    <property type="term" value="P:methylation"/>
    <property type="evidence" value="ECO:0007669"/>
    <property type="project" value="UniProtKB-KW"/>
</dbReference>
<dbReference type="AlphaFoldDB" id="A0A8I3ACR6"/>
<evidence type="ECO:0000256" key="5">
    <source>
        <dbReference type="ARBA" id="ARBA00022691"/>
    </source>
</evidence>
<evidence type="ECO:0000256" key="4">
    <source>
        <dbReference type="ARBA" id="ARBA00022679"/>
    </source>
</evidence>
<evidence type="ECO:0000256" key="3">
    <source>
        <dbReference type="ARBA" id="ARBA00022603"/>
    </source>
</evidence>
<reference evidence="13" key="1">
    <citation type="submission" date="2021-03" db="EMBL/GenBank/DDBJ databases">
        <title>Evolutionary innovations through gain and loss of genes in the ectomycorrhizal Boletales.</title>
        <authorList>
            <person name="Wu G."/>
            <person name="Miyauchi S."/>
            <person name="Morin E."/>
            <person name="Yang Z.-L."/>
            <person name="Xu J."/>
            <person name="Martin F.M."/>
        </authorList>
    </citation>
    <scope>NUCLEOTIDE SEQUENCE</scope>
    <source>
        <strain evidence="13">BR01</strain>
    </source>
</reference>
<dbReference type="GO" id="GO:0019354">
    <property type="term" value="P:siroheme biosynthetic process"/>
    <property type="evidence" value="ECO:0007669"/>
    <property type="project" value="InterPro"/>
</dbReference>
<name>A0A8I3ACR6_9AGAM</name>
<feature type="domain" description="Siroheme synthase central" evidence="12">
    <location>
        <begin position="177"/>
        <end position="201"/>
    </location>
</feature>
<dbReference type="OrthoDB" id="508204at2759"/>
<feature type="region of interest" description="Disordered" evidence="10">
    <location>
        <begin position="222"/>
        <end position="252"/>
    </location>
</feature>
<dbReference type="Pfam" id="PF13241">
    <property type="entry name" value="NAD_binding_7"/>
    <property type="match status" value="1"/>
</dbReference>
<evidence type="ECO:0000256" key="6">
    <source>
        <dbReference type="ARBA" id="ARBA00023002"/>
    </source>
</evidence>
<gene>
    <name evidence="13" type="ORF">JVT61DRAFT_4967</name>
</gene>
<keyword evidence="7" id="KW-0520">NAD</keyword>
<dbReference type="SUPFAM" id="SSF75615">
    <property type="entry name" value="Siroheme synthase middle domains-like"/>
    <property type="match status" value="1"/>
</dbReference>
<keyword evidence="2" id="KW-0488">Methylation</keyword>
<evidence type="ECO:0000256" key="2">
    <source>
        <dbReference type="ARBA" id="ARBA00022481"/>
    </source>
</evidence>
<dbReference type="PANTHER" id="PTHR45790">
    <property type="entry name" value="SIROHEME SYNTHASE-RELATED"/>
    <property type="match status" value="1"/>
</dbReference>
<comment type="caution">
    <text evidence="13">The sequence shown here is derived from an EMBL/GenBank/DDBJ whole genome shotgun (WGS) entry which is preliminary data.</text>
</comment>
<dbReference type="InterPro" id="IPR050161">
    <property type="entry name" value="Siro_Cobalamin_biosynth"/>
</dbReference>
<dbReference type="Gene3D" id="3.30.950.10">
    <property type="entry name" value="Methyltransferase, Cobalt-precorrin-4 Transmethylase, Domain 2"/>
    <property type="match status" value="1"/>
</dbReference>
<accession>A0A8I3ACR6</accession>
<dbReference type="InterPro" id="IPR014777">
    <property type="entry name" value="4pyrrole_Mease_sub1"/>
</dbReference>
<evidence type="ECO:0000256" key="8">
    <source>
        <dbReference type="ARBA" id="ARBA00023244"/>
    </source>
</evidence>
<evidence type="ECO:0000313" key="13">
    <source>
        <dbReference type="EMBL" id="KAG6380603.1"/>
    </source>
</evidence>
<evidence type="ECO:0000259" key="12">
    <source>
        <dbReference type="Pfam" id="PF14824"/>
    </source>
</evidence>
<dbReference type="InterPro" id="IPR000878">
    <property type="entry name" value="4pyrrol_Mease"/>
</dbReference>
<dbReference type="EC" id="1.3.1.76" evidence="1"/>
<dbReference type="EMBL" id="JAGFBS010000002">
    <property type="protein sequence ID" value="KAG6380603.1"/>
    <property type="molecule type" value="Genomic_DNA"/>
</dbReference>
<evidence type="ECO:0000256" key="7">
    <source>
        <dbReference type="ARBA" id="ARBA00023027"/>
    </source>
</evidence>
<dbReference type="InterPro" id="IPR028281">
    <property type="entry name" value="Sirohaem_synthase_central"/>
</dbReference>
<evidence type="ECO:0000256" key="10">
    <source>
        <dbReference type="SAM" id="MobiDB-lite"/>
    </source>
</evidence>
<dbReference type="GO" id="GO:0043115">
    <property type="term" value="F:precorrin-2 dehydrogenase activity"/>
    <property type="evidence" value="ECO:0007669"/>
    <property type="project" value="UniProtKB-EC"/>
</dbReference>
<keyword evidence="6" id="KW-0560">Oxidoreductase</keyword>
<evidence type="ECO:0000256" key="1">
    <source>
        <dbReference type="ARBA" id="ARBA00012400"/>
    </source>
</evidence>
<sequence length="633" mass="67899">MDLFPPPTGGASLMLSFRMHSRSVLIVGGDALAASRAYASLEADAVVKVFVNGGLDAVCEELKWRAEHSQLEVVDWDCLPVPEPTSDSLDIDTSKMSRDMGALNHYLASTSISLVCVTDTTSTSPSAAVARLRATHLAKLCRARRIPINITDMPELCDFSFAATHRFVDPASSSKTPLQIGVTTNGEGCRLAGRVRRDIVAALSKDVGVAVRKVGQLRKMARKLDKSNEATADDEGSEDSTVATPNRPVPIKALGTSEESSIEAARRQMRWVVQVSEYWPTSRLAAMTERNMKEILDGEVAREGTILTLSAAADEKKSQHGVDITPPLPNQTKGRILLAGSGPGHPSLLTLATHTALTRHADIVLSDKLVPAPVLELIPPHVEVRIARKFPGNADRAQSEMMMAAVEAANRGLTVVRLKQGDPTVYARAGEELAYFRAHGYSPLVLPGISSALAAPACAGIPVTHRGVAESFVVCTGVGRQGKTVSLPGYDRARTVLVLMGVARLGEVVRTLVMIEGGGRRDGPAYPPYLPIAIIERGSMPDQRVLVSTLEAVESALAGVGEQRPPGMIVIGWAVLAFGRREGEGGDAGEGVLDDVDGDVEEQERRDRQRIARWLGGRKWDVWEGLDAGWAHL</sequence>
<evidence type="ECO:0000256" key="9">
    <source>
        <dbReference type="ARBA" id="ARBA00035662"/>
    </source>
</evidence>
<dbReference type="Pfam" id="PF14824">
    <property type="entry name" value="Sirohm_synth_M"/>
    <property type="match status" value="1"/>
</dbReference>
<dbReference type="Pfam" id="PF00590">
    <property type="entry name" value="TP_methylase"/>
    <property type="match status" value="1"/>
</dbReference>
<proteinExistence type="inferred from homology"/>
<protein>
    <recommendedName>
        <fullName evidence="1">precorrin-2 dehydrogenase</fullName>
        <ecNumber evidence="1">1.3.1.76</ecNumber>
    </recommendedName>
</protein>
<evidence type="ECO:0000313" key="14">
    <source>
        <dbReference type="Proteomes" id="UP000683000"/>
    </source>
</evidence>
<dbReference type="FunFam" id="3.40.1010.10:FF:000006">
    <property type="entry name" value="Siroheme synthase, putative"/>
    <property type="match status" value="1"/>
</dbReference>
<dbReference type="CDD" id="cd11642">
    <property type="entry name" value="SUMT"/>
    <property type="match status" value="1"/>
</dbReference>
<feature type="domain" description="Tetrapyrrole methylase" evidence="11">
    <location>
        <begin position="336"/>
        <end position="553"/>
    </location>
</feature>
<keyword evidence="3 13" id="KW-0489">Methyltransferase</keyword>
<keyword evidence="14" id="KW-1185">Reference proteome</keyword>
<comment type="similarity">
    <text evidence="9">In the N-terminal section; belongs to the precorrin methyltransferase family.</text>
</comment>
<dbReference type="InterPro" id="IPR006366">
    <property type="entry name" value="CobA/CysG_C"/>
</dbReference>